<proteinExistence type="predicted"/>
<accession>A0A9P6WFW5</accession>
<evidence type="ECO:0000313" key="4">
    <source>
        <dbReference type="Proteomes" id="UP000750334"/>
    </source>
</evidence>
<feature type="transmembrane region" description="Helical" evidence="2">
    <location>
        <begin position="16"/>
        <end position="35"/>
    </location>
</feature>
<keyword evidence="2" id="KW-0472">Membrane</keyword>
<evidence type="ECO:0000313" key="3">
    <source>
        <dbReference type="EMBL" id="KAG0670889.1"/>
    </source>
</evidence>
<dbReference type="GO" id="GO:0005886">
    <property type="term" value="C:plasma membrane"/>
    <property type="evidence" value="ECO:0007669"/>
    <property type="project" value="InterPro"/>
</dbReference>
<keyword evidence="2" id="KW-0812">Transmembrane</keyword>
<feature type="transmembrane region" description="Helical" evidence="2">
    <location>
        <begin position="548"/>
        <end position="573"/>
    </location>
</feature>
<feature type="transmembrane region" description="Helical" evidence="2">
    <location>
        <begin position="580"/>
        <end position="607"/>
    </location>
</feature>
<name>A0A9P6WFW5_MAUEX</name>
<reference evidence="3 4" key="1">
    <citation type="submission" date="2020-11" db="EMBL/GenBank/DDBJ databases">
        <title>Kefir isolates.</title>
        <authorList>
            <person name="Marcisauskas S."/>
            <person name="Kim Y."/>
            <person name="Blasche S."/>
        </authorList>
    </citation>
    <scope>NUCLEOTIDE SEQUENCE [LARGE SCALE GENOMIC DNA]</scope>
    <source>
        <strain evidence="3 4">OG2</strain>
    </source>
</reference>
<protein>
    <submittedName>
        <fullName evidence="3">Uncharacterized protein</fullName>
    </submittedName>
</protein>
<dbReference type="Pfam" id="PF06687">
    <property type="entry name" value="SUR7"/>
    <property type="match status" value="1"/>
</dbReference>
<dbReference type="GO" id="GO:0051285">
    <property type="term" value="C:cell cortex of cell tip"/>
    <property type="evidence" value="ECO:0007669"/>
    <property type="project" value="TreeGrafter"/>
</dbReference>
<dbReference type="PANTHER" id="PTHR28019:SF2">
    <property type="entry name" value="CELL MEMBRANE PROTEIN YLR413W-RELATED"/>
    <property type="match status" value="1"/>
</dbReference>
<comment type="caution">
    <text evidence="3">The sequence shown here is derived from an EMBL/GenBank/DDBJ whole genome shotgun (WGS) entry which is preliminary data.</text>
</comment>
<feature type="compositionally biased region" description="Basic and acidic residues" evidence="1">
    <location>
        <begin position="708"/>
        <end position="718"/>
    </location>
</feature>
<dbReference type="AlphaFoldDB" id="A0A9P6WFW5"/>
<keyword evidence="2" id="KW-1133">Transmembrane helix</keyword>
<evidence type="ECO:0000256" key="2">
    <source>
        <dbReference type="SAM" id="Phobius"/>
    </source>
</evidence>
<dbReference type="InterPro" id="IPR052413">
    <property type="entry name" value="SUR7_domain"/>
</dbReference>
<organism evidence="3 4">
    <name type="scientific">Maudiozyma exigua</name>
    <name type="common">Yeast</name>
    <name type="synonym">Kazachstania exigua</name>
    <dbReference type="NCBI Taxonomy" id="34358"/>
    <lineage>
        <taxon>Eukaryota</taxon>
        <taxon>Fungi</taxon>
        <taxon>Dikarya</taxon>
        <taxon>Ascomycota</taxon>
        <taxon>Saccharomycotina</taxon>
        <taxon>Saccharomycetes</taxon>
        <taxon>Saccharomycetales</taxon>
        <taxon>Saccharomycetaceae</taxon>
        <taxon>Maudiozyma</taxon>
    </lineage>
</organism>
<feature type="region of interest" description="Disordered" evidence="1">
    <location>
        <begin position="685"/>
        <end position="731"/>
    </location>
</feature>
<keyword evidence="4" id="KW-1185">Reference proteome</keyword>
<evidence type="ECO:0000256" key="1">
    <source>
        <dbReference type="SAM" id="MobiDB-lite"/>
    </source>
</evidence>
<dbReference type="OrthoDB" id="4068213at2759"/>
<sequence>MKLPYLPQDYSKKEHIIILSILLLFAFTAFLLTIISTTGSTSDYVPLTNIYLGTADITHINVTKVVPQIGPILAILGTALTAPNRTLDNIFDSLKTISETPALVPLMYLLSNAQNVSQSLISLTQLAPLAISGNPATDTKDLVEISGLLKVSSNESQTLNGLKNLVVPMLQSTNTSNKEDRTTELTLDLLADSKDPLTVAKSLTVLNNLTMEEKMKMIPIFTLFGVTKNITSLIGSLETIVSKGDAISPARSELMLTTLQTMLASNPNVTMAFGTISSLASGDDEKAAIGAIQTMLEDSNNVNTTLSSLSTLIKSNVTQAESSKTSLVALSSIIQNVNDQSKAVTTIAQLASNTDTATTTAQLSALTEMLKATEKGTETINILSQLQTSLNPNSTTFKYIPSLFTLLDASADPPVSFSSLVTLTAWAQQNPQTFIPIMGILSDALAVKMVSEDQLTEMTPTLLEYLRIPVYFQLSIFTLCKRNLEKDILECSASHAVQNLDFRQIIYDALSASEFAPYLNALNIGPNDLYLEGDLLNREHEYVPSIKAVLAMNILGIVFAFVVMINIGFLFWMKWSSKSYAWVIVIFLSSCTALFLGLSCTVLTVVLQVIKSGTYKDAFGVVFTTGVAYSAMMWCSFSLMVISSVVLLWVGITERHLRIPYLMKKNPATIEDLENSSTEADNAIQETKHEATPGQIIRHSTDNSSDFLKNDPDEKQDAVPDIQQTNTSDSS</sequence>
<dbReference type="InterPro" id="IPR009571">
    <property type="entry name" value="SUR7/Rim9-like_fungi"/>
</dbReference>
<dbReference type="InterPro" id="IPR016024">
    <property type="entry name" value="ARM-type_fold"/>
</dbReference>
<feature type="transmembrane region" description="Helical" evidence="2">
    <location>
        <begin position="627"/>
        <end position="650"/>
    </location>
</feature>
<feature type="compositionally biased region" description="Polar residues" evidence="1">
    <location>
        <begin position="722"/>
        <end position="731"/>
    </location>
</feature>
<dbReference type="PANTHER" id="PTHR28019">
    <property type="entry name" value="CELL MEMBRANE PROTEIN YLR413W-RELATED"/>
    <property type="match status" value="1"/>
</dbReference>
<dbReference type="EMBL" id="PUHR01000018">
    <property type="protein sequence ID" value="KAG0670889.1"/>
    <property type="molecule type" value="Genomic_DNA"/>
</dbReference>
<dbReference type="SUPFAM" id="SSF48371">
    <property type="entry name" value="ARM repeat"/>
    <property type="match status" value="1"/>
</dbReference>
<dbReference type="GO" id="GO:0031505">
    <property type="term" value="P:fungal-type cell wall organization"/>
    <property type="evidence" value="ECO:0007669"/>
    <property type="project" value="TreeGrafter"/>
</dbReference>
<dbReference type="Proteomes" id="UP000750334">
    <property type="component" value="Unassembled WGS sequence"/>
</dbReference>
<gene>
    <name evidence="3" type="ORF">C6P45_001654</name>
</gene>